<dbReference type="Gene3D" id="3.40.50.620">
    <property type="entry name" value="HUPs"/>
    <property type="match status" value="1"/>
</dbReference>
<sequence>MIVVTLGHRLTSPTIHPELQQRVETGIDALRALDASYLLCSGGRGNEAIARTESEVMQEYARSQGVDEERILLEDESVDTIGNGYYTRRLLADRGIDPETIVLVTSDYHMERALYVFEQCFGDAAALEPEACETSVTDVLGYDETSNETKLERTRAFFEPVTAGDFEMIERRLVDEHDCYTREHVPPRP</sequence>
<feature type="domain" description="DUF218" evidence="1">
    <location>
        <begin position="3"/>
        <end position="124"/>
    </location>
</feature>
<dbReference type="InterPro" id="IPR014729">
    <property type="entry name" value="Rossmann-like_a/b/a_fold"/>
</dbReference>
<organism evidence="2 3">
    <name type="scientific">Natronococcus pandeyae</name>
    <dbReference type="NCBI Taxonomy" id="2055836"/>
    <lineage>
        <taxon>Archaea</taxon>
        <taxon>Methanobacteriati</taxon>
        <taxon>Methanobacteriota</taxon>
        <taxon>Stenosarchaea group</taxon>
        <taxon>Halobacteria</taxon>
        <taxon>Halobacteriales</taxon>
        <taxon>Natrialbaceae</taxon>
        <taxon>Natronococcus</taxon>
    </lineage>
</organism>
<dbReference type="OrthoDB" id="299909at2157"/>
<proteinExistence type="predicted"/>
<dbReference type="PANTHER" id="PTHR30336:SF20">
    <property type="entry name" value="DUF218 DOMAIN-CONTAINING PROTEIN"/>
    <property type="match status" value="1"/>
</dbReference>
<reference evidence="2" key="1">
    <citation type="submission" date="2017-11" db="EMBL/GenBank/DDBJ databases">
        <authorList>
            <person name="Kajale S.C."/>
            <person name="Sharma A."/>
        </authorList>
    </citation>
    <scope>NUCLEOTIDE SEQUENCE</scope>
    <source>
        <strain evidence="2">LS1_42</strain>
    </source>
</reference>
<dbReference type="InterPro" id="IPR003848">
    <property type="entry name" value="DUF218"/>
</dbReference>
<dbReference type="CDD" id="cd06259">
    <property type="entry name" value="YdcF-like"/>
    <property type="match status" value="1"/>
</dbReference>
<evidence type="ECO:0000313" key="2">
    <source>
        <dbReference type="EMBL" id="TYL38198.1"/>
    </source>
</evidence>
<dbReference type="GO" id="GO:0005886">
    <property type="term" value="C:plasma membrane"/>
    <property type="evidence" value="ECO:0007669"/>
    <property type="project" value="TreeGrafter"/>
</dbReference>
<keyword evidence="3" id="KW-1185">Reference proteome</keyword>
<comment type="caution">
    <text evidence="2">The sequence shown here is derived from an EMBL/GenBank/DDBJ whole genome shotgun (WGS) entry which is preliminary data.</text>
</comment>
<dbReference type="EMBL" id="PHNJ01000006">
    <property type="protein sequence ID" value="TYL38198.1"/>
    <property type="molecule type" value="Genomic_DNA"/>
</dbReference>
<name>A0A8J8TQ82_9EURY</name>
<dbReference type="AlphaFoldDB" id="A0A8J8TQ82"/>
<evidence type="ECO:0000259" key="1">
    <source>
        <dbReference type="Pfam" id="PF02698"/>
    </source>
</evidence>
<accession>A0A8J8TQ82</accession>
<evidence type="ECO:0000313" key="3">
    <source>
        <dbReference type="Proteomes" id="UP000766904"/>
    </source>
</evidence>
<gene>
    <name evidence="2" type="ORF">CV102_13445</name>
</gene>
<dbReference type="Pfam" id="PF02698">
    <property type="entry name" value="DUF218"/>
    <property type="match status" value="1"/>
</dbReference>
<dbReference type="InterPro" id="IPR051599">
    <property type="entry name" value="Cell_Envelope_Assoc"/>
</dbReference>
<dbReference type="RefSeq" id="WP_148858511.1">
    <property type="nucleotide sequence ID" value="NZ_PHNJ01000006.1"/>
</dbReference>
<dbReference type="Proteomes" id="UP000766904">
    <property type="component" value="Unassembled WGS sequence"/>
</dbReference>
<dbReference type="PANTHER" id="PTHR30336">
    <property type="entry name" value="INNER MEMBRANE PROTEIN, PROBABLE PERMEASE"/>
    <property type="match status" value="1"/>
</dbReference>
<protein>
    <submittedName>
        <fullName evidence="2">YdcF family protein</fullName>
    </submittedName>
</protein>